<dbReference type="AlphaFoldDB" id="A0A1H0SY33"/>
<gene>
    <name evidence="2" type="ORF">SAMN05660199_03965</name>
</gene>
<evidence type="ECO:0000313" key="3">
    <source>
        <dbReference type="Proteomes" id="UP000199088"/>
    </source>
</evidence>
<dbReference type="Proteomes" id="UP000199088">
    <property type="component" value="Unassembled WGS sequence"/>
</dbReference>
<accession>A0A1H0SY33</accession>
<sequence>MPYPPRPHLRPLAEFAGTAWPACGPGMQARVERFVLEQYAAGRSLRELAELTDRSFSAVRKILDRHGVRRRPVGAAAVEDA</sequence>
<name>A0A1H0SY33_9ACTN</name>
<keyword evidence="3" id="KW-1185">Reference proteome</keyword>
<evidence type="ECO:0000259" key="1">
    <source>
        <dbReference type="Pfam" id="PF19575"/>
    </source>
</evidence>
<evidence type="ECO:0000313" key="2">
    <source>
        <dbReference type="EMBL" id="SDP46717.1"/>
    </source>
</evidence>
<dbReference type="EMBL" id="FNIR01000014">
    <property type="protein sequence ID" value="SDP46717.1"/>
    <property type="molecule type" value="Genomic_DNA"/>
</dbReference>
<organism evidence="2 3">
    <name type="scientific">Klenkia soli</name>
    <dbReference type="NCBI Taxonomy" id="1052260"/>
    <lineage>
        <taxon>Bacteria</taxon>
        <taxon>Bacillati</taxon>
        <taxon>Actinomycetota</taxon>
        <taxon>Actinomycetes</taxon>
        <taxon>Geodermatophilales</taxon>
        <taxon>Geodermatophilaceae</taxon>
        <taxon>Klenkia</taxon>
    </lineage>
</organism>
<proteinExistence type="predicted"/>
<dbReference type="Pfam" id="PF19575">
    <property type="entry name" value="HTH_58"/>
    <property type="match status" value="1"/>
</dbReference>
<dbReference type="STRING" id="1052260.SAMN05660199_03965"/>
<reference evidence="3" key="1">
    <citation type="submission" date="2016-10" db="EMBL/GenBank/DDBJ databases">
        <authorList>
            <person name="Varghese N."/>
            <person name="Submissions S."/>
        </authorList>
    </citation>
    <scope>NUCLEOTIDE SEQUENCE [LARGE SCALE GENOMIC DNA]</scope>
    <source>
        <strain evidence="3">DSM 45843</strain>
    </source>
</reference>
<dbReference type="InterPro" id="IPR045745">
    <property type="entry name" value="HTH_58_Actinobacteria-type"/>
</dbReference>
<dbReference type="OrthoDB" id="5193639at2"/>
<dbReference type="Gene3D" id="1.10.10.60">
    <property type="entry name" value="Homeodomain-like"/>
    <property type="match status" value="1"/>
</dbReference>
<protein>
    <recommendedName>
        <fullName evidence="1">Helix-turn-helix domain-containing protein</fullName>
    </recommendedName>
</protein>
<feature type="domain" description="Helix-turn-helix" evidence="1">
    <location>
        <begin position="34"/>
        <end position="76"/>
    </location>
</feature>